<evidence type="ECO:0000313" key="2">
    <source>
        <dbReference type="EMBL" id="AKG06385.1"/>
    </source>
</evidence>
<dbReference type="PANTHER" id="PTHR33627:SF1">
    <property type="entry name" value="TRANSPOSASE"/>
    <property type="match status" value="1"/>
</dbReference>
<dbReference type="AlphaFoldDB" id="A0A0F7C8U3"/>
<dbReference type="PANTHER" id="PTHR33627">
    <property type="entry name" value="TRANSPOSASE"/>
    <property type="match status" value="1"/>
</dbReference>
<dbReference type="EMBL" id="KP997155">
    <property type="protein sequence ID" value="AKG06385.1"/>
    <property type="molecule type" value="Genomic_DNA"/>
</dbReference>
<organism evidence="2">
    <name type="scientific">Salinispora mooreana</name>
    <dbReference type="NCBI Taxonomy" id="999545"/>
    <lineage>
        <taxon>Bacteria</taxon>
        <taxon>Bacillati</taxon>
        <taxon>Actinomycetota</taxon>
        <taxon>Actinomycetes</taxon>
        <taxon>Micromonosporales</taxon>
        <taxon>Micromonosporaceae</taxon>
        <taxon>Salinispora</taxon>
    </lineage>
</organism>
<proteinExistence type="predicted"/>
<evidence type="ECO:0000259" key="1">
    <source>
        <dbReference type="Pfam" id="PF13546"/>
    </source>
</evidence>
<name>A0A0F7C8U3_9ACTN</name>
<gene>
    <name evidence="2" type="primary">spr17</name>
</gene>
<reference evidence="2" key="1">
    <citation type="journal article" date="2015" name="ChemBioChem">
        <title>Salinipyrone and Pacificanone Are Biosynthetic By-products of the Rosamicin Polyketide Synthase.</title>
        <authorList>
            <person name="Moore B.S."/>
            <person name="Awakawa T."/>
            <person name="Cruesemann M."/>
            <person name="Munguia J."/>
            <person name="Ziemert N."/>
            <person name="Nizet V."/>
            <person name="Fenical W."/>
        </authorList>
    </citation>
    <scope>NUCLEOTIDE SEQUENCE</scope>
    <source>
        <strain evidence="2">CNS-237</strain>
    </source>
</reference>
<accession>A0A0F7C8U3</accession>
<dbReference type="InterPro" id="IPR039365">
    <property type="entry name" value="IS701-like"/>
</dbReference>
<dbReference type="Pfam" id="PF13546">
    <property type="entry name" value="DDE_5"/>
    <property type="match status" value="1"/>
</dbReference>
<feature type="domain" description="Transposase IS701-like DDE" evidence="1">
    <location>
        <begin position="28"/>
        <end position="242"/>
    </location>
</feature>
<protein>
    <submittedName>
        <fullName evidence="2">Transposase</fullName>
    </submittedName>
</protein>
<dbReference type="InterPro" id="IPR038721">
    <property type="entry name" value="IS701-like_DDE_dom"/>
</dbReference>
<sequence length="404" mass="43846">MPPMPGVRKQGRAQQADLDTVSGACATLLASLPRADQRRKGETYVRGLLSTPGRKTMRNLAAITDEPAAAQSLHHFISCSTWDWLAVRSSLAGQLNRLLSPRAWVVQSMLVPKTGQHSVGVERRYVPALGETVNSQQSYGLWLASEAAAAPVNWHLSIGKAWLQKNRTKAHATIPTGESGTTSDEAAVQAALKAAAWGLELRPIVMDARYSALHPLVEAFTAAGLPFLLRVSGSCTLLAAGVNQSDHRVVAASAEDLLGLARAQRRPVEWIDPTSPGARRTSLVAPLQVYWPSLPESRPQGSYTQVPTGSARNASLGLPLTLLGKWQTYERGVRQMWLTNITDAGYGPLLRLSKLIHRVDTDFSNISLNVGMQDFEGRSYAGWHRHVTLASVAHALQLLRGRCP</sequence>